<evidence type="ECO:0000256" key="2">
    <source>
        <dbReference type="ARBA" id="ARBA00022737"/>
    </source>
</evidence>
<dbReference type="SUPFAM" id="SSF57667">
    <property type="entry name" value="beta-beta-alpha zinc fingers"/>
    <property type="match status" value="1"/>
</dbReference>
<dbReference type="Gene3D" id="3.30.160.60">
    <property type="entry name" value="Classic Zinc Finger"/>
    <property type="match status" value="2"/>
</dbReference>
<evidence type="ECO:0000256" key="3">
    <source>
        <dbReference type="ARBA" id="ARBA00022771"/>
    </source>
</evidence>
<feature type="domain" description="C2H2-type" evidence="6">
    <location>
        <begin position="15"/>
        <end position="42"/>
    </location>
</feature>
<keyword evidence="2" id="KW-0677">Repeat</keyword>
<keyword evidence="8" id="KW-1185">Reference proteome</keyword>
<sequence>VLVVHQRIHTGERPFVCAHCPKAFKDKNGLTNHQRTHTGERPFVC</sequence>
<dbReference type="InterPro" id="IPR013087">
    <property type="entry name" value="Znf_C2H2_type"/>
</dbReference>
<dbReference type="Pfam" id="PF00096">
    <property type="entry name" value="zf-C2H2"/>
    <property type="match status" value="1"/>
</dbReference>
<gene>
    <name evidence="7" type="ORF">N306_02944</name>
</gene>
<organism evidence="7 8">
    <name type="scientific">Opisthocomus hoazin</name>
    <name type="common">Hoatzin</name>
    <name type="synonym">Phasianus hoazin</name>
    <dbReference type="NCBI Taxonomy" id="30419"/>
    <lineage>
        <taxon>Eukaryota</taxon>
        <taxon>Metazoa</taxon>
        <taxon>Chordata</taxon>
        <taxon>Craniata</taxon>
        <taxon>Vertebrata</taxon>
        <taxon>Euteleostomi</taxon>
        <taxon>Archelosauria</taxon>
        <taxon>Archosauria</taxon>
        <taxon>Dinosauria</taxon>
        <taxon>Saurischia</taxon>
        <taxon>Theropoda</taxon>
        <taxon>Coelurosauria</taxon>
        <taxon>Aves</taxon>
        <taxon>Neognathae</taxon>
        <taxon>Neoaves</taxon>
        <taxon>Opisthocomiformes</taxon>
        <taxon>Opisthocomidae</taxon>
        <taxon>Opisthocomus</taxon>
    </lineage>
</organism>
<keyword evidence="1" id="KW-0479">Metal-binding</keyword>
<evidence type="ECO:0000313" key="8">
    <source>
        <dbReference type="Proteomes" id="UP000053605"/>
    </source>
</evidence>
<dbReference type="PANTHER" id="PTHR23235">
    <property type="entry name" value="KRUEPPEL-LIKE TRANSCRIPTION FACTOR"/>
    <property type="match status" value="1"/>
</dbReference>
<dbReference type="Proteomes" id="UP000053605">
    <property type="component" value="Unassembled WGS sequence"/>
</dbReference>
<proteinExistence type="predicted"/>
<dbReference type="InterPro" id="IPR036236">
    <property type="entry name" value="Znf_C2H2_sf"/>
</dbReference>
<dbReference type="GO" id="GO:0000981">
    <property type="term" value="F:DNA-binding transcription factor activity, RNA polymerase II-specific"/>
    <property type="evidence" value="ECO:0007669"/>
    <property type="project" value="TreeGrafter"/>
</dbReference>
<keyword evidence="4" id="KW-0862">Zinc</keyword>
<name>A0A091X317_OPIHO</name>
<dbReference type="AlphaFoldDB" id="A0A091X317"/>
<dbReference type="PROSITE" id="PS50157">
    <property type="entry name" value="ZINC_FINGER_C2H2_2"/>
    <property type="match status" value="1"/>
</dbReference>
<dbReference type="FunFam" id="3.30.160.60:FF:002343">
    <property type="entry name" value="Zinc finger protein 33A"/>
    <property type="match status" value="1"/>
</dbReference>
<evidence type="ECO:0000256" key="5">
    <source>
        <dbReference type="PROSITE-ProRule" id="PRU00042"/>
    </source>
</evidence>
<dbReference type="GO" id="GO:0000978">
    <property type="term" value="F:RNA polymerase II cis-regulatory region sequence-specific DNA binding"/>
    <property type="evidence" value="ECO:0007669"/>
    <property type="project" value="TreeGrafter"/>
</dbReference>
<evidence type="ECO:0000256" key="4">
    <source>
        <dbReference type="ARBA" id="ARBA00022833"/>
    </source>
</evidence>
<dbReference type="GO" id="GO:0008270">
    <property type="term" value="F:zinc ion binding"/>
    <property type="evidence" value="ECO:0007669"/>
    <property type="project" value="UniProtKB-KW"/>
</dbReference>
<dbReference type="SMART" id="SM00355">
    <property type="entry name" value="ZnF_C2H2"/>
    <property type="match status" value="1"/>
</dbReference>
<reference evidence="7 8" key="1">
    <citation type="submission" date="2014-04" db="EMBL/GenBank/DDBJ databases">
        <title>Genome evolution of avian class.</title>
        <authorList>
            <person name="Zhang G."/>
            <person name="Li C."/>
        </authorList>
    </citation>
    <scope>NUCLEOTIDE SEQUENCE [LARGE SCALE GENOMIC DNA]</scope>
    <source>
        <strain evidence="7">BGI_N306</strain>
    </source>
</reference>
<dbReference type="STRING" id="30419.A0A091X317"/>
<accession>A0A091X317</accession>
<protein>
    <submittedName>
        <fullName evidence="7">Zinc finger protein 853</fullName>
    </submittedName>
</protein>
<feature type="non-terminal residue" evidence="7">
    <location>
        <position position="1"/>
    </location>
</feature>
<evidence type="ECO:0000259" key="6">
    <source>
        <dbReference type="PROSITE" id="PS50157"/>
    </source>
</evidence>
<dbReference type="PANTHER" id="PTHR23235:SF120">
    <property type="entry name" value="KRUPPEL-LIKE FACTOR 15"/>
    <property type="match status" value="1"/>
</dbReference>
<evidence type="ECO:0000256" key="1">
    <source>
        <dbReference type="ARBA" id="ARBA00022723"/>
    </source>
</evidence>
<keyword evidence="3 5" id="KW-0863">Zinc-finger</keyword>
<dbReference type="PROSITE" id="PS00028">
    <property type="entry name" value="ZINC_FINGER_C2H2_1"/>
    <property type="match status" value="1"/>
</dbReference>
<evidence type="ECO:0000313" key="7">
    <source>
        <dbReference type="EMBL" id="KFR07901.1"/>
    </source>
</evidence>
<dbReference type="EMBL" id="KK734407">
    <property type="protein sequence ID" value="KFR07901.1"/>
    <property type="molecule type" value="Genomic_DNA"/>
</dbReference>
<feature type="non-terminal residue" evidence="7">
    <location>
        <position position="45"/>
    </location>
</feature>
<dbReference type="PhylomeDB" id="A0A091X317"/>